<evidence type="ECO:0000256" key="2">
    <source>
        <dbReference type="ARBA" id="ARBA00022884"/>
    </source>
</evidence>
<dbReference type="InterPro" id="IPR020094">
    <property type="entry name" value="TruA/RsuA/RluB/E/F_N"/>
</dbReference>
<dbReference type="InterPro" id="IPR036986">
    <property type="entry name" value="S4_RNA-bd_sf"/>
</dbReference>
<accession>A0ABW4B5Y2</accession>
<dbReference type="Gene3D" id="3.10.290.10">
    <property type="entry name" value="RNA-binding S4 domain"/>
    <property type="match status" value="1"/>
</dbReference>
<evidence type="ECO:0000313" key="8">
    <source>
        <dbReference type="Proteomes" id="UP001597249"/>
    </source>
</evidence>
<dbReference type="CDD" id="cd00165">
    <property type="entry name" value="S4"/>
    <property type="match status" value="1"/>
</dbReference>
<evidence type="ECO:0000256" key="3">
    <source>
        <dbReference type="ARBA" id="ARBA00023235"/>
    </source>
</evidence>
<keyword evidence="3 5" id="KW-0413">Isomerase</keyword>
<dbReference type="GO" id="GO:0016853">
    <property type="term" value="F:isomerase activity"/>
    <property type="evidence" value="ECO:0007669"/>
    <property type="project" value="UniProtKB-KW"/>
</dbReference>
<evidence type="ECO:0000313" key="7">
    <source>
        <dbReference type="EMBL" id="MFD1392286.1"/>
    </source>
</evidence>
<dbReference type="PROSITE" id="PS01149">
    <property type="entry name" value="PSI_RSU"/>
    <property type="match status" value="1"/>
</dbReference>
<feature type="domain" description="RNA-binding S4" evidence="6">
    <location>
        <begin position="1"/>
        <end position="60"/>
    </location>
</feature>
<evidence type="ECO:0000256" key="5">
    <source>
        <dbReference type="RuleBase" id="RU003887"/>
    </source>
</evidence>
<dbReference type="NCBIfam" id="TIGR00093">
    <property type="entry name" value="pseudouridine synthase"/>
    <property type="match status" value="1"/>
</dbReference>
<proteinExistence type="inferred from homology"/>
<dbReference type="Proteomes" id="UP001597249">
    <property type="component" value="Unassembled WGS sequence"/>
</dbReference>
<dbReference type="EC" id="5.4.99.-" evidence="5"/>
<evidence type="ECO:0000256" key="1">
    <source>
        <dbReference type="ARBA" id="ARBA00008348"/>
    </source>
</evidence>
<dbReference type="InterPro" id="IPR020103">
    <property type="entry name" value="PsdUridine_synth_cat_dom_sf"/>
</dbReference>
<dbReference type="CDD" id="cd02553">
    <property type="entry name" value="PseudoU_synth_RsuA"/>
    <property type="match status" value="1"/>
</dbReference>
<evidence type="ECO:0000256" key="4">
    <source>
        <dbReference type="PROSITE-ProRule" id="PRU00182"/>
    </source>
</evidence>
<dbReference type="SMART" id="SM00363">
    <property type="entry name" value="S4"/>
    <property type="match status" value="1"/>
</dbReference>
<name>A0ABW4B5Y2_9LACO</name>
<dbReference type="InterPro" id="IPR000748">
    <property type="entry name" value="PsdUridine_synth_RsuA/RluB/E/F"/>
</dbReference>
<keyword evidence="8" id="KW-1185">Reference proteome</keyword>
<sequence length="241" mass="25835">MRLDRYLANLQYGTRREVKQLIKANRVTVDGKKERDGSAAVPLGALVAVDGMPVGRDLQVYYLMNKPHGVVTATSDAKARTVLDLVAPADLRPGLYPVGRLDKDTTGLLLLTNDGALGHALLAPKRHVPKTYLVTLASPLTATMQAQLEAGIAFQEFVSAPAAVKVRPDTAGCEIELTIHEGKFHQVKRMLKAVGNSVTALGRIAMGPLQLPPDLAEGTYRPLTAAELASLAAVNEERISK</sequence>
<dbReference type="InterPro" id="IPR006145">
    <property type="entry name" value="PsdUridine_synth_RsuA/RluA"/>
</dbReference>
<keyword evidence="2 4" id="KW-0694">RNA-binding</keyword>
<dbReference type="PANTHER" id="PTHR47683">
    <property type="entry name" value="PSEUDOURIDINE SYNTHASE FAMILY PROTEIN-RELATED"/>
    <property type="match status" value="1"/>
</dbReference>
<comment type="caution">
    <text evidence="7">The sequence shown here is derived from an EMBL/GenBank/DDBJ whole genome shotgun (WGS) entry which is preliminary data.</text>
</comment>
<dbReference type="SUPFAM" id="SSF55174">
    <property type="entry name" value="Alpha-L RNA-binding motif"/>
    <property type="match status" value="1"/>
</dbReference>
<organism evidence="7 8">
    <name type="scientific">Lacticaseibacillus jixianensis</name>
    <dbReference type="NCBI Taxonomy" id="2486012"/>
    <lineage>
        <taxon>Bacteria</taxon>
        <taxon>Bacillati</taxon>
        <taxon>Bacillota</taxon>
        <taxon>Bacilli</taxon>
        <taxon>Lactobacillales</taxon>
        <taxon>Lactobacillaceae</taxon>
        <taxon>Lacticaseibacillus</taxon>
    </lineage>
</organism>
<dbReference type="SUPFAM" id="SSF55120">
    <property type="entry name" value="Pseudouridine synthase"/>
    <property type="match status" value="1"/>
</dbReference>
<comment type="similarity">
    <text evidence="1 5">Belongs to the pseudouridine synthase RsuA family.</text>
</comment>
<dbReference type="InterPro" id="IPR050343">
    <property type="entry name" value="RsuA_PseudoU_synthase"/>
</dbReference>
<dbReference type="Gene3D" id="3.30.70.580">
    <property type="entry name" value="Pseudouridine synthase I, catalytic domain, N-terminal subdomain"/>
    <property type="match status" value="1"/>
</dbReference>
<gene>
    <name evidence="7" type="ORF">ACFQ3L_01610</name>
</gene>
<dbReference type="Pfam" id="PF01479">
    <property type="entry name" value="S4"/>
    <property type="match status" value="1"/>
</dbReference>
<dbReference type="InterPro" id="IPR002942">
    <property type="entry name" value="S4_RNA-bd"/>
</dbReference>
<dbReference type="PROSITE" id="PS50889">
    <property type="entry name" value="S4"/>
    <property type="match status" value="1"/>
</dbReference>
<dbReference type="InterPro" id="IPR042092">
    <property type="entry name" value="PsdUridine_s_RsuA/RluB/E/F_cat"/>
</dbReference>
<dbReference type="Gene3D" id="3.30.70.1560">
    <property type="entry name" value="Alpha-L RNA-binding motif"/>
    <property type="match status" value="1"/>
</dbReference>
<dbReference type="Pfam" id="PF00849">
    <property type="entry name" value="PseudoU_synth_2"/>
    <property type="match status" value="1"/>
</dbReference>
<dbReference type="InterPro" id="IPR018496">
    <property type="entry name" value="PsdUridine_synth_RsuA/RluB_CS"/>
</dbReference>
<protein>
    <recommendedName>
        <fullName evidence="5">Pseudouridine synthase</fullName>
        <ecNumber evidence="5">5.4.99.-</ecNumber>
    </recommendedName>
</protein>
<reference evidence="8" key="1">
    <citation type="journal article" date="2019" name="Int. J. Syst. Evol. Microbiol.">
        <title>The Global Catalogue of Microorganisms (GCM) 10K type strain sequencing project: providing services to taxonomists for standard genome sequencing and annotation.</title>
        <authorList>
            <consortium name="The Broad Institute Genomics Platform"/>
            <consortium name="The Broad Institute Genome Sequencing Center for Infectious Disease"/>
            <person name="Wu L."/>
            <person name="Ma J."/>
        </authorList>
    </citation>
    <scope>NUCLEOTIDE SEQUENCE [LARGE SCALE GENOMIC DNA]</scope>
    <source>
        <strain evidence="8">CCM 8911</strain>
    </source>
</reference>
<dbReference type="EMBL" id="JBHTMO010000002">
    <property type="protein sequence ID" value="MFD1392286.1"/>
    <property type="molecule type" value="Genomic_DNA"/>
</dbReference>
<dbReference type="PANTHER" id="PTHR47683:SF4">
    <property type="entry name" value="PSEUDOURIDINE SYNTHASE"/>
    <property type="match status" value="1"/>
</dbReference>
<dbReference type="RefSeq" id="WP_125584844.1">
    <property type="nucleotide sequence ID" value="NZ_JBHTMO010000002.1"/>
</dbReference>
<evidence type="ECO:0000259" key="6">
    <source>
        <dbReference type="SMART" id="SM00363"/>
    </source>
</evidence>